<gene>
    <name evidence="3" type="ORF">Val02_52940</name>
</gene>
<name>A0A8J3YQD4_9ACTN</name>
<dbReference type="RefSeq" id="WP_203901893.1">
    <property type="nucleotide sequence ID" value="NZ_BOPF01000020.1"/>
</dbReference>
<evidence type="ECO:0008006" key="5">
    <source>
        <dbReference type="Google" id="ProtNLM"/>
    </source>
</evidence>
<dbReference type="Proteomes" id="UP000619260">
    <property type="component" value="Unassembled WGS sequence"/>
</dbReference>
<dbReference type="AlphaFoldDB" id="A0A8J3YQD4"/>
<comment type="caution">
    <text evidence="3">The sequence shown here is derived from an EMBL/GenBank/DDBJ whole genome shotgun (WGS) entry which is preliminary data.</text>
</comment>
<proteinExistence type="predicted"/>
<keyword evidence="2" id="KW-0732">Signal</keyword>
<feature type="signal peptide" evidence="2">
    <location>
        <begin position="1"/>
        <end position="28"/>
    </location>
</feature>
<accession>A0A8J3YQD4</accession>
<dbReference type="SUPFAM" id="SSF53474">
    <property type="entry name" value="alpha/beta-Hydrolases"/>
    <property type="match status" value="1"/>
</dbReference>
<feature type="region of interest" description="Disordered" evidence="1">
    <location>
        <begin position="348"/>
        <end position="369"/>
    </location>
</feature>
<sequence length="369" mass="39289">MFSKRILAVAAAGCAALAGFAVTPFAEAATGRAVTALTYDLGDTAFPIPDSDGAAELRGVVRFPSRLPAGKLPLVLLLHGQNRSCALTEGDATWPCPAGVPEFPSYRGYDYLGEALARDGFVVVSIAAGGINHFMGVSPQRAALINKHLALWERFTSTGGGDLAGRFTDLATGRAAKPPLRGHVDLTRVGTLGHSVAGEGVMRHASDKYRGDWPPGVRVRGVVPIASRYFNYDNIDDDGVSPDRDVSGVLVTGMPFAVVSATCWGSGDEAYFRNARGRTQQPAFLVRLVAGNHNHFNTVWSDATDFPNGDDSTCPADPRRPSAQAQRDFAVTYLRAFYRMALKGDHSGEPVLTGARSVPGVNTEHEHLP</sequence>
<organism evidence="3 4">
    <name type="scientific">Virgisporangium aliadipatigenens</name>
    <dbReference type="NCBI Taxonomy" id="741659"/>
    <lineage>
        <taxon>Bacteria</taxon>
        <taxon>Bacillati</taxon>
        <taxon>Actinomycetota</taxon>
        <taxon>Actinomycetes</taxon>
        <taxon>Micromonosporales</taxon>
        <taxon>Micromonosporaceae</taxon>
        <taxon>Virgisporangium</taxon>
    </lineage>
</organism>
<evidence type="ECO:0000256" key="1">
    <source>
        <dbReference type="SAM" id="MobiDB-lite"/>
    </source>
</evidence>
<evidence type="ECO:0000313" key="4">
    <source>
        <dbReference type="Proteomes" id="UP000619260"/>
    </source>
</evidence>
<dbReference type="EMBL" id="BOPF01000020">
    <property type="protein sequence ID" value="GIJ48408.1"/>
    <property type="molecule type" value="Genomic_DNA"/>
</dbReference>
<evidence type="ECO:0000313" key="3">
    <source>
        <dbReference type="EMBL" id="GIJ48408.1"/>
    </source>
</evidence>
<evidence type="ECO:0000256" key="2">
    <source>
        <dbReference type="SAM" id="SignalP"/>
    </source>
</evidence>
<reference evidence="3" key="1">
    <citation type="submission" date="2021-01" db="EMBL/GenBank/DDBJ databases">
        <title>Whole genome shotgun sequence of Virgisporangium aliadipatigenens NBRC 105644.</title>
        <authorList>
            <person name="Komaki H."/>
            <person name="Tamura T."/>
        </authorList>
    </citation>
    <scope>NUCLEOTIDE SEQUENCE</scope>
    <source>
        <strain evidence="3">NBRC 105644</strain>
    </source>
</reference>
<keyword evidence="4" id="KW-1185">Reference proteome</keyword>
<protein>
    <recommendedName>
        <fullName evidence="5">Alpha/beta hydrolase</fullName>
    </recommendedName>
</protein>
<dbReference type="Gene3D" id="3.40.50.1820">
    <property type="entry name" value="alpha/beta hydrolase"/>
    <property type="match status" value="1"/>
</dbReference>
<dbReference type="InterPro" id="IPR029058">
    <property type="entry name" value="AB_hydrolase_fold"/>
</dbReference>
<feature type="chain" id="PRO_5035239292" description="Alpha/beta hydrolase" evidence="2">
    <location>
        <begin position="29"/>
        <end position="369"/>
    </location>
</feature>